<gene>
    <name evidence="2" type="ORF">EWB00_009193</name>
</gene>
<sequence>MAPQHYSSNKCDQFNDSNENYSVSNKTPTYTNSVNFSKSFNFYPVDSMNMYSLGENEHYSFTSRPNFTKSSENLVLNVHNFNPTIESS</sequence>
<dbReference type="AlphaFoldDB" id="A0A4Z2CMS9"/>
<evidence type="ECO:0000313" key="2">
    <source>
        <dbReference type="EMBL" id="TNN05521.1"/>
    </source>
</evidence>
<organism evidence="2 3">
    <name type="scientific">Schistosoma japonicum</name>
    <name type="common">Blood fluke</name>
    <dbReference type="NCBI Taxonomy" id="6182"/>
    <lineage>
        <taxon>Eukaryota</taxon>
        <taxon>Metazoa</taxon>
        <taxon>Spiralia</taxon>
        <taxon>Lophotrochozoa</taxon>
        <taxon>Platyhelminthes</taxon>
        <taxon>Trematoda</taxon>
        <taxon>Digenea</taxon>
        <taxon>Strigeidida</taxon>
        <taxon>Schistosomatoidea</taxon>
        <taxon>Schistosomatidae</taxon>
        <taxon>Schistosoma</taxon>
    </lineage>
</organism>
<feature type="region of interest" description="Disordered" evidence="1">
    <location>
        <begin position="1"/>
        <end position="28"/>
    </location>
</feature>
<dbReference type="EMBL" id="SKCS01000521">
    <property type="protein sequence ID" value="TNN05521.1"/>
    <property type="molecule type" value="Genomic_DNA"/>
</dbReference>
<reference evidence="2 3" key="1">
    <citation type="submission" date="2019-03" db="EMBL/GenBank/DDBJ databases">
        <title>An improved genome assembly of the fluke Schistosoma japonicum.</title>
        <authorList>
            <person name="Hu W."/>
            <person name="Luo F."/>
            <person name="Yin M."/>
            <person name="Mo X."/>
            <person name="Sun C."/>
            <person name="Wu Q."/>
            <person name="Zhu B."/>
            <person name="Xiang M."/>
            <person name="Wang J."/>
            <person name="Wang Y."/>
            <person name="Zhang T."/>
            <person name="Xu B."/>
            <person name="Zheng H."/>
            <person name="Feng Z."/>
        </authorList>
    </citation>
    <scope>NUCLEOTIDE SEQUENCE [LARGE SCALE GENOMIC DNA]</scope>
    <source>
        <strain evidence="2">HuSjv2</strain>
        <tissue evidence="2">Worms</tissue>
    </source>
</reference>
<name>A0A4Z2CMS9_SCHJA</name>
<evidence type="ECO:0000256" key="1">
    <source>
        <dbReference type="SAM" id="MobiDB-lite"/>
    </source>
</evidence>
<protein>
    <submittedName>
        <fullName evidence="2">Single-minded 2</fullName>
    </submittedName>
</protein>
<dbReference type="Proteomes" id="UP000311919">
    <property type="component" value="Unassembled WGS sequence"/>
</dbReference>
<evidence type="ECO:0000313" key="3">
    <source>
        <dbReference type="Proteomes" id="UP000311919"/>
    </source>
</evidence>
<feature type="non-terminal residue" evidence="2">
    <location>
        <position position="88"/>
    </location>
</feature>
<keyword evidence="3" id="KW-1185">Reference proteome</keyword>
<dbReference type="STRING" id="6182.A0A4Z2CMS9"/>
<accession>A0A4Z2CMS9</accession>
<proteinExistence type="predicted"/>
<comment type="caution">
    <text evidence="2">The sequence shown here is derived from an EMBL/GenBank/DDBJ whole genome shotgun (WGS) entry which is preliminary data.</text>
</comment>